<dbReference type="Proteomes" id="UP000183496">
    <property type="component" value="Unassembled WGS sequence"/>
</dbReference>
<evidence type="ECO:0000313" key="1">
    <source>
        <dbReference type="EMBL" id="SER56004.1"/>
    </source>
</evidence>
<keyword evidence="2" id="KW-1185">Reference proteome</keyword>
<evidence type="ECO:0000313" key="2">
    <source>
        <dbReference type="Proteomes" id="UP000183496"/>
    </source>
</evidence>
<gene>
    <name evidence="1" type="ORF">SAMN04488089_11919</name>
</gene>
<reference evidence="1 2" key="1">
    <citation type="submission" date="2016-10" db="EMBL/GenBank/DDBJ databases">
        <authorList>
            <person name="Varghese N."/>
            <person name="Submissions S."/>
        </authorList>
    </citation>
    <scope>NUCLEOTIDE SEQUENCE [LARGE SCALE GENOMIC DNA]</scope>
    <source>
        <strain evidence="2">DSM 19823 / KCTC 23066 / CCTCC M 208030 / D25</strain>
    </source>
</reference>
<dbReference type="EMBL" id="FOFY01000019">
    <property type="protein sequence ID" value="SER56004.1"/>
    <property type="molecule type" value="Genomic_DNA"/>
</dbReference>
<dbReference type="AlphaFoldDB" id="A0AAJ4W6T6"/>
<sequence>MKTKIDSYNTITKRLKTDYPQLTDFEALKPVIQIKGNQILENGLVVSTDDLSPTGLETIAITLEYTSRMSSITITSLFQSLVEKNNQINKSPLIGAFVILIPDLMLVFY</sequence>
<proteinExistence type="predicted"/>
<organism evidence="1 2">
    <name type="scientific">Myroides profundi</name>
    <dbReference type="NCBI Taxonomy" id="480520"/>
    <lineage>
        <taxon>Bacteria</taxon>
        <taxon>Pseudomonadati</taxon>
        <taxon>Bacteroidota</taxon>
        <taxon>Flavobacteriia</taxon>
        <taxon>Flavobacteriales</taxon>
        <taxon>Flavobacteriaceae</taxon>
        <taxon>Myroides</taxon>
    </lineage>
</organism>
<comment type="caution">
    <text evidence="1">The sequence shown here is derived from an EMBL/GenBank/DDBJ whole genome shotgun (WGS) entry which is preliminary data.</text>
</comment>
<protein>
    <submittedName>
        <fullName evidence="1">Uncharacterized protein</fullName>
    </submittedName>
</protein>
<dbReference type="KEGG" id="mpw:MPR_2189"/>
<accession>A0AAJ4W6T6</accession>
<dbReference type="RefSeq" id="WP_073145654.1">
    <property type="nucleotide sequence ID" value="NZ_CP010817.1"/>
</dbReference>
<name>A0AAJ4W6T6_MYRPR</name>